<evidence type="ECO:0000256" key="2">
    <source>
        <dbReference type="ARBA" id="ARBA00022596"/>
    </source>
</evidence>
<organism evidence="10 11">
    <name type="scientific">Novipirellula galeiformis</name>
    <dbReference type="NCBI Taxonomy" id="2528004"/>
    <lineage>
        <taxon>Bacteria</taxon>
        <taxon>Pseudomonadati</taxon>
        <taxon>Planctomycetota</taxon>
        <taxon>Planctomycetia</taxon>
        <taxon>Pirellulales</taxon>
        <taxon>Pirellulaceae</taxon>
        <taxon>Novipirellula</taxon>
    </lineage>
</organism>
<keyword evidence="6" id="KW-0862">Zinc</keyword>
<keyword evidence="5" id="KW-0378">Hydrolase</keyword>
<keyword evidence="2" id="KW-0533">Nickel</keyword>
<dbReference type="GO" id="GO:0008270">
    <property type="term" value="F:zinc ion binding"/>
    <property type="evidence" value="ECO:0007669"/>
    <property type="project" value="TreeGrafter"/>
</dbReference>
<evidence type="ECO:0000313" key="10">
    <source>
        <dbReference type="EMBL" id="TWU22297.1"/>
    </source>
</evidence>
<dbReference type="InterPro" id="IPR027417">
    <property type="entry name" value="P-loop_NTPase"/>
</dbReference>
<proteinExistence type="inferred from homology"/>
<dbReference type="PANTHER" id="PTHR30134">
    <property type="entry name" value="HYDROGENASE PROTEIN ASSEMBLY PROTEIN, NICKEL CHAPERONE"/>
    <property type="match status" value="1"/>
</dbReference>
<evidence type="ECO:0000256" key="6">
    <source>
        <dbReference type="ARBA" id="ARBA00022833"/>
    </source>
</evidence>
<dbReference type="GO" id="GO:0003924">
    <property type="term" value="F:GTPase activity"/>
    <property type="evidence" value="ECO:0007669"/>
    <property type="project" value="InterPro"/>
</dbReference>
<dbReference type="Pfam" id="PF02492">
    <property type="entry name" value="cobW"/>
    <property type="match status" value="1"/>
</dbReference>
<keyword evidence="4" id="KW-0547">Nucleotide-binding</keyword>
<feature type="domain" description="CobW/HypB/UreG nucleotide-binding" evidence="9">
    <location>
        <begin position="61"/>
        <end position="222"/>
    </location>
</feature>
<dbReference type="GO" id="GO:0016151">
    <property type="term" value="F:nickel cation binding"/>
    <property type="evidence" value="ECO:0007669"/>
    <property type="project" value="InterPro"/>
</dbReference>
<evidence type="ECO:0000256" key="7">
    <source>
        <dbReference type="ARBA" id="ARBA00023134"/>
    </source>
</evidence>
<evidence type="ECO:0000313" key="11">
    <source>
        <dbReference type="Proteomes" id="UP000316304"/>
    </source>
</evidence>
<comment type="similarity">
    <text evidence="1">Belongs to the SIMIBI class G3E GTPase family. HypB/HupM subfamily.</text>
</comment>
<dbReference type="EMBL" id="SJPT01000005">
    <property type="protein sequence ID" value="TWU22297.1"/>
    <property type="molecule type" value="Genomic_DNA"/>
</dbReference>
<evidence type="ECO:0000256" key="3">
    <source>
        <dbReference type="ARBA" id="ARBA00022723"/>
    </source>
</evidence>
<dbReference type="AlphaFoldDB" id="A0A5C6CEX4"/>
<dbReference type="PANTHER" id="PTHR30134:SF2">
    <property type="entry name" value="HYDROGENASE MATURATION FACTOR HYPB"/>
    <property type="match status" value="1"/>
</dbReference>
<keyword evidence="7" id="KW-0342">GTP-binding</keyword>
<accession>A0A5C6CEX4</accession>
<dbReference type="Gene3D" id="3.40.50.300">
    <property type="entry name" value="P-loop containing nucleotide triphosphate hydrolases"/>
    <property type="match status" value="1"/>
</dbReference>
<dbReference type="InterPro" id="IPR003495">
    <property type="entry name" value="CobW/HypB/UreG_nucleotide-bd"/>
</dbReference>
<dbReference type="PIRSF" id="PIRSF005624">
    <property type="entry name" value="Ni-bind_GTPase"/>
    <property type="match status" value="1"/>
</dbReference>
<protein>
    <submittedName>
        <fullName evidence="10">Hydrogenase isoenzymes nickel incorporation protein HypB</fullName>
    </submittedName>
</protein>
<feature type="region of interest" description="Disordered" evidence="8">
    <location>
        <begin position="1"/>
        <end position="28"/>
    </location>
</feature>
<dbReference type="Proteomes" id="UP000316304">
    <property type="component" value="Unassembled WGS sequence"/>
</dbReference>
<evidence type="ECO:0000259" key="9">
    <source>
        <dbReference type="Pfam" id="PF02492"/>
    </source>
</evidence>
<sequence>MPIPTVSNATVSNANVPNPGMSNHSAANPTRLVQVRTKILKQNDVAARRLRQRFRDHNVFVVSLVSSPGSGKTMFLEQTLASMRQRGHRVAALVGDLATENDAARLARAEVPVRQITTGTVCHLEAEMVENALDGWTLEELDYLFIENVGNLVCPATYDLGESLRLVLFSTTEGEDKPLKYPTIFNTADIAVITKMDLAEVVEFDAVTAHKHIHAVRPGMDILEVSAKSGTQMERWFHRLETQRNASMTDPT</sequence>
<keyword evidence="11" id="KW-1185">Reference proteome</keyword>
<gene>
    <name evidence="10" type="primary">hypB</name>
    <name evidence="10" type="ORF">Pla52o_33530</name>
</gene>
<name>A0A5C6CEX4_9BACT</name>
<keyword evidence="3" id="KW-0479">Metal-binding</keyword>
<evidence type="ECO:0000256" key="8">
    <source>
        <dbReference type="SAM" id="MobiDB-lite"/>
    </source>
</evidence>
<dbReference type="SUPFAM" id="SSF52540">
    <property type="entry name" value="P-loop containing nucleoside triphosphate hydrolases"/>
    <property type="match status" value="1"/>
</dbReference>
<dbReference type="NCBIfam" id="TIGR00073">
    <property type="entry name" value="hypB"/>
    <property type="match status" value="1"/>
</dbReference>
<comment type="caution">
    <text evidence="10">The sequence shown here is derived from an EMBL/GenBank/DDBJ whole genome shotgun (WGS) entry which is preliminary data.</text>
</comment>
<evidence type="ECO:0000256" key="4">
    <source>
        <dbReference type="ARBA" id="ARBA00022741"/>
    </source>
</evidence>
<evidence type="ECO:0000256" key="1">
    <source>
        <dbReference type="ARBA" id="ARBA00006211"/>
    </source>
</evidence>
<evidence type="ECO:0000256" key="5">
    <source>
        <dbReference type="ARBA" id="ARBA00022801"/>
    </source>
</evidence>
<dbReference type="GO" id="GO:0051604">
    <property type="term" value="P:protein maturation"/>
    <property type="evidence" value="ECO:0007669"/>
    <property type="project" value="InterPro"/>
</dbReference>
<reference evidence="10 11" key="1">
    <citation type="submission" date="2019-02" db="EMBL/GenBank/DDBJ databases">
        <title>Deep-cultivation of Planctomycetes and their phenomic and genomic characterization uncovers novel biology.</title>
        <authorList>
            <person name="Wiegand S."/>
            <person name="Jogler M."/>
            <person name="Boedeker C."/>
            <person name="Pinto D."/>
            <person name="Vollmers J."/>
            <person name="Rivas-Marin E."/>
            <person name="Kohn T."/>
            <person name="Peeters S.H."/>
            <person name="Heuer A."/>
            <person name="Rast P."/>
            <person name="Oberbeckmann S."/>
            <person name="Bunk B."/>
            <person name="Jeske O."/>
            <person name="Meyerdierks A."/>
            <person name="Storesund J.E."/>
            <person name="Kallscheuer N."/>
            <person name="Luecker S."/>
            <person name="Lage O.M."/>
            <person name="Pohl T."/>
            <person name="Merkel B.J."/>
            <person name="Hornburger P."/>
            <person name="Mueller R.-W."/>
            <person name="Bruemmer F."/>
            <person name="Labrenz M."/>
            <person name="Spormann A.M."/>
            <person name="Op Den Camp H."/>
            <person name="Overmann J."/>
            <person name="Amann R."/>
            <person name="Jetten M.S.M."/>
            <person name="Mascher T."/>
            <person name="Medema M.H."/>
            <person name="Devos D.P."/>
            <person name="Kaster A.-K."/>
            <person name="Ovreas L."/>
            <person name="Rohde M."/>
            <person name="Galperin M.Y."/>
            <person name="Jogler C."/>
        </authorList>
    </citation>
    <scope>NUCLEOTIDE SEQUENCE [LARGE SCALE GENOMIC DNA]</scope>
    <source>
        <strain evidence="10 11">Pla52o</strain>
    </source>
</reference>
<dbReference type="GO" id="GO:0005525">
    <property type="term" value="F:GTP binding"/>
    <property type="evidence" value="ECO:0007669"/>
    <property type="project" value="UniProtKB-KW"/>
</dbReference>
<dbReference type="InterPro" id="IPR004392">
    <property type="entry name" value="Hyd_mat_HypB"/>
</dbReference>